<dbReference type="InterPro" id="IPR053136">
    <property type="entry name" value="UTP_pyrophosphatase-like"/>
</dbReference>
<reference evidence="2 3" key="1">
    <citation type="submission" date="2020-08" db="EMBL/GenBank/DDBJ databases">
        <title>Genomic Encyclopedia of Type Strains, Phase IV (KMG-V): Genome sequencing to study the core and pangenomes of soil and plant-associated prokaryotes.</title>
        <authorList>
            <person name="Whitman W."/>
        </authorList>
    </citation>
    <scope>NUCLEOTIDE SEQUENCE [LARGE SCALE GENOMIC DNA]</scope>
    <source>
        <strain evidence="2 3">B3ACCR2</strain>
    </source>
</reference>
<dbReference type="EMBL" id="JACHVT010000002">
    <property type="protein sequence ID" value="MBB2985830.1"/>
    <property type="molecule type" value="Genomic_DNA"/>
</dbReference>
<dbReference type="RefSeq" id="WP_184508748.1">
    <property type="nucleotide sequence ID" value="NZ_JACHVT010000002.1"/>
</dbReference>
<dbReference type="InterPro" id="IPR002725">
    <property type="entry name" value="YgjP-like_metallopeptidase"/>
</dbReference>
<evidence type="ECO:0000313" key="2">
    <source>
        <dbReference type="EMBL" id="MBB2985830.1"/>
    </source>
</evidence>
<name>A0A839PNQ6_9MICO</name>
<dbReference type="PANTHER" id="PTHR30399:SF1">
    <property type="entry name" value="UTP PYROPHOSPHATASE"/>
    <property type="match status" value="1"/>
</dbReference>
<gene>
    <name evidence="2" type="ORF">FHW14_000979</name>
</gene>
<organism evidence="2 3">
    <name type="scientific">Terracoccus luteus</name>
    <dbReference type="NCBI Taxonomy" id="53356"/>
    <lineage>
        <taxon>Bacteria</taxon>
        <taxon>Bacillati</taxon>
        <taxon>Actinomycetota</taxon>
        <taxon>Actinomycetes</taxon>
        <taxon>Micrococcales</taxon>
        <taxon>Intrasporangiaceae</taxon>
        <taxon>Terracoccus</taxon>
    </lineage>
</organism>
<evidence type="ECO:0000259" key="1">
    <source>
        <dbReference type="Pfam" id="PF01863"/>
    </source>
</evidence>
<dbReference type="Pfam" id="PF01863">
    <property type="entry name" value="YgjP-like"/>
    <property type="match status" value="1"/>
</dbReference>
<dbReference type="Proteomes" id="UP000590811">
    <property type="component" value="Unassembled WGS sequence"/>
</dbReference>
<feature type="domain" description="YgjP-like metallopeptidase" evidence="1">
    <location>
        <begin position="93"/>
        <end position="164"/>
    </location>
</feature>
<protein>
    <recommendedName>
        <fullName evidence="1">YgjP-like metallopeptidase domain-containing protein</fullName>
    </recommendedName>
</protein>
<evidence type="ECO:0000313" key="3">
    <source>
        <dbReference type="Proteomes" id="UP000590811"/>
    </source>
</evidence>
<accession>A0A839PNQ6</accession>
<dbReference type="Gene3D" id="3.30.2010.10">
    <property type="entry name" value="Metalloproteases ('zincins'), catalytic domain"/>
    <property type="match status" value="1"/>
</dbReference>
<dbReference type="PANTHER" id="PTHR30399">
    <property type="entry name" value="UNCHARACTERIZED PROTEIN YGJP"/>
    <property type="match status" value="1"/>
</dbReference>
<dbReference type="AlphaFoldDB" id="A0A839PNQ6"/>
<comment type="caution">
    <text evidence="2">The sequence shown here is derived from an EMBL/GenBank/DDBJ whole genome shotgun (WGS) entry which is preliminary data.</text>
</comment>
<proteinExistence type="predicted"/>
<sequence>MPTAKDAVERTVVDGVDVEVRRSARRRRTVSAYRHEGRLVVLVPARMSRAEEGRWLRTMVQRVSASEQRRSRTDDDLHRRALELSREFLGGTAVPASVRWVSTMTTRWGSCTPGDRSIRLSDTLRGMPGWVVDYVLLHELAHLLEPGHGPAFWARLQGYPRLERARGYLQGVSAASGLAIGDD</sequence>